<dbReference type="AlphaFoldDB" id="A0A5C0VLA6"/>
<keyword evidence="2" id="KW-1185">Reference proteome</keyword>
<reference evidence="1 2" key="1">
    <citation type="submission" date="2019-08" db="EMBL/GenBank/DDBJ databases">
        <title>Pedobacter sp. nov., isolated from Han river, South Korea.</title>
        <authorList>
            <person name="Lee D.-H."/>
            <person name="Kim Y.-S."/>
            <person name="Hwang E.-M."/>
            <person name="Le Tran T.C."/>
            <person name="Cha C.-J."/>
        </authorList>
    </citation>
    <scope>NUCLEOTIDE SEQUENCE [LARGE SCALE GENOMIC DNA]</scope>
    <source>
        <strain evidence="1 2">CJ43</strain>
    </source>
</reference>
<organism evidence="1 2">
    <name type="scientific">Pedobacter aquae</name>
    <dbReference type="NCBI Taxonomy" id="2605747"/>
    <lineage>
        <taxon>Bacteria</taxon>
        <taxon>Pseudomonadati</taxon>
        <taxon>Bacteroidota</taxon>
        <taxon>Sphingobacteriia</taxon>
        <taxon>Sphingobacteriales</taxon>
        <taxon>Sphingobacteriaceae</taxon>
        <taxon>Pedobacter</taxon>
    </lineage>
</organism>
<dbReference type="PANTHER" id="PTHR32305">
    <property type="match status" value="1"/>
</dbReference>
<dbReference type="Proteomes" id="UP000323653">
    <property type="component" value="Chromosome"/>
</dbReference>
<dbReference type="InterPro" id="IPR022385">
    <property type="entry name" value="Rhs_assc_core"/>
</dbReference>
<dbReference type="EMBL" id="CP043329">
    <property type="protein sequence ID" value="QEK53216.1"/>
    <property type="molecule type" value="Genomic_DNA"/>
</dbReference>
<dbReference type="Gene3D" id="2.180.10.10">
    <property type="entry name" value="RHS repeat-associated core"/>
    <property type="match status" value="1"/>
</dbReference>
<name>A0A5C0VLA6_9SPHI</name>
<proteinExistence type="predicted"/>
<accession>A0A5C0VLA6</accession>
<protein>
    <submittedName>
        <fullName evidence="1">RHS repeat-associated core domain-containing protein</fullName>
    </submittedName>
</protein>
<evidence type="ECO:0000313" key="2">
    <source>
        <dbReference type="Proteomes" id="UP000323653"/>
    </source>
</evidence>
<dbReference type="InterPro" id="IPR050708">
    <property type="entry name" value="T6SS_VgrG/RHS"/>
</dbReference>
<dbReference type="KEGG" id="pej:FYC62_03480"/>
<dbReference type="NCBIfam" id="TIGR03696">
    <property type="entry name" value="Rhs_assc_core"/>
    <property type="match status" value="1"/>
</dbReference>
<gene>
    <name evidence="1" type="ORF">FYC62_03480</name>
</gene>
<evidence type="ECO:0000313" key="1">
    <source>
        <dbReference type="EMBL" id="QEK53216.1"/>
    </source>
</evidence>
<sequence>MITDATGNIAEKRQFDAWGNIVKLENGNGVPLTAFVILDRGYTGHEHLLGVGLIHMNGRLYDPKLHRFLQPDNYVQDPYNSQNFNRYGYVLNNPLSHVDPSGEIVWFVPALIFIAKAAATGAAIAAVGYTASVALSPGGFNNWDWGQFGKSVGIGAISGVVTGGIGEVFGHAAGSFLNEVGRAATHGFANGVISEFTGGDFMQGFLSGGLGSLAGSGFQAWGGDFAKSFGGTVGFSALAGGVGAELTGGDFWRGAAVGATVGALNHMGKHLGDGDKKELTEKEILSVEGNRVKEMEI</sequence>
<dbReference type="PANTHER" id="PTHR32305:SF15">
    <property type="entry name" value="PROTEIN RHSA-RELATED"/>
    <property type="match status" value="1"/>
</dbReference>